<evidence type="ECO:0000313" key="2">
    <source>
        <dbReference type="EMBL" id="KWX15439.1"/>
    </source>
</evidence>
<protein>
    <submittedName>
        <fullName evidence="2">Chromosome segregation protein SMC/ coiled-coil protein</fullName>
    </submittedName>
</protein>
<sequence>MNESLHAEVEETNKSSMTFTLSTDDNIEEIASEHSFPASVHSVENLGLRNTVQSKPDSDDLSLSHLEVHTLSSEQKGSVVHSGSFGNDSIEEHPEADIAPQIFSNIEVIEEIHRKAQSTLFKCLQKENSFLRAVAASQIHAFDSNKPHTELQVVVPDDGVALDDHSESVKSLQTSMTKSAMLTALQEQLRTLSASAHLYRQRAVRAEEQRRLALVDLNKETGKLKMLEQVVLDKDAEIHRLLVENLEASKFIIAASKGVQQSPAASLSNTDPLALNSTSLDKQLEAVTRYSNKLEDKLRTAEVELKLYRDSIEEKDQRIAELSMLIQQKSVEMETVKEQLSSAEDLLRDQKEAAANYKSLFRSRSRALEKTTLLLNSKTNELDAAMRLASEIQNDTNGIAVTLTSKDQQIAELESQLSKTSKDAKALKILQLTLASQERQLKINDESIRNLEAQVLAKDNLIRTLTSTVDARDASIKDLEKRLVTMHSSATTSSLAIVSAEKQSLEYKQHVNQLMEEIKTHKESLQQKSDETTLLKRRLSEIDQLEEQRLKQTSQLIISYKKKEDDLTTVLQALADFEKKYADIAQLAAERDTEVQHLKQAVLDKDSEVVDLVARNGVTQLEISQLQMEIATLQSSKEELSQCHATCELLRERMSQISRMLLASQTTEAFVSSQPLQVALTDHDSSISSELLPINELVANIVAFAKRVEESSVRPSPAVNKKHTHRVDASVQSLHYACCPTEDKGTQSMAPTSYYTHNNTELENLMSIISEKDRELVSLRDIIICKNEQIRCLLEDAEY</sequence>
<evidence type="ECO:0000313" key="3">
    <source>
        <dbReference type="Proteomes" id="UP000070089"/>
    </source>
</evidence>
<name>A0A132NZD2_GIAIN</name>
<dbReference type="AlphaFoldDB" id="A0A132NZD2"/>
<evidence type="ECO:0000256" key="1">
    <source>
        <dbReference type="SAM" id="Coils"/>
    </source>
</evidence>
<feature type="coiled-coil region" evidence="1">
    <location>
        <begin position="284"/>
        <end position="454"/>
    </location>
</feature>
<gene>
    <name evidence="2" type="ORF">QR46_0533</name>
</gene>
<comment type="caution">
    <text evidence="2">The sequence shown here is derived from an EMBL/GenBank/DDBJ whole genome shotgun (WGS) entry which is preliminary data.</text>
</comment>
<dbReference type="VEuPathDB" id="GiardiaDB:QR46_0533"/>
<feature type="coiled-coil region" evidence="1">
    <location>
        <begin position="497"/>
        <end position="531"/>
    </location>
</feature>
<accession>A0A132NZD2</accession>
<proteinExistence type="predicted"/>
<dbReference type="EMBL" id="JXTI01000008">
    <property type="protein sequence ID" value="KWX15439.1"/>
    <property type="molecule type" value="Genomic_DNA"/>
</dbReference>
<organism evidence="2 3">
    <name type="scientific">Giardia duodenalis assemblage B</name>
    <dbReference type="NCBI Taxonomy" id="1394984"/>
    <lineage>
        <taxon>Eukaryota</taxon>
        <taxon>Metamonada</taxon>
        <taxon>Diplomonadida</taxon>
        <taxon>Hexamitidae</taxon>
        <taxon>Giardiinae</taxon>
        <taxon>Giardia</taxon>
    </lineage>
</organism>
<keyword evidence="1" id="KW-0175">Coiled coil</keyword>
<dbReference type="OrthoDB" id="10259195at2759"/>
<reference evidence="2 3" key="1">
    <citation type="journal article" date="2015" name="Mol. Biochem. Parasitol.">
        <title>Identification of polymorphic genes for use in assemblage B genotyping assays through comparative genomics of multiple assemblage B Giardia duodenalis isolates.</title>
        <authorList>
            <person name="Wielinga C."/>
            <person name="Thompson R.C."/>
            <person name="Monis P."/>
            <person name="Ryan U."/>
        </authorList>
    </citation>
    <scope>NUCLEOTIDE SEQUENCE [LARGE SCALE GENOMIC DNA]</scope>
    <source>
        <strain evidence="2 3">BAH15c1</strain>
    </source>
</reference>
<dbReference type="Proteomes" id="UP000070089">
    <property type="component" value="Unassembled WGS sequence"/>
</dbReference>